<dbReference type="AlphaFoldDB" id="A0A0D1BXS8"/>
<keyword evidence="1" id="KW-0812">Transmembrane</keyword>
<feature type="transmembrane region" description="Helical" evidence="1">
    <location>
        <begin position="400"/>
        <end position="418"/>
    </location>
</feature>
<evidence type="ECO:0000313" key="2">
    <source>
        <dbReference type="EMBL" id="KIS23661.1"/>
    </source>
</evidence>
<evidence type="ECO:0000256" key="1">
    <source>
        <dbReference type="SAM" id="Phobius"/>
    </source>
</evidence>
<dbReference type="OrthoDB" id="37830at2"/>
<protein>
    <recommendedName>
        <fullName evidence="4">Transmembrane protein</fullName>
    </recommendedName>
</protein>
<feature type="transmembrane region" description="Helical" evidence="1">
    <location>
        <begin position="278"/>
        <end position="295"/>
    </location>
</feature>
<feature type="transmembrane region" description="Helical" evidence="1">
    <location>
        <begin position="370"/>
        <end position="393"/>
    </location>
</feature>
<proteinExistence type="predicted"/>
<feature type="transmembrane region" description="Helical" evidence="1">
    <location>
        <begin position="134"/>
        <end position="155"/>
    </location>
</feature>
<dbReference type="EMBL" id="JXSU01000007">
    <property type="protein sequence ID" value="KIS23661.1"/>
    <property type="molecule type" value="Genomic_DNA"/>
</dbReference>
<comment type="caution">
    <text evidence="2">The sequence shown here is derived from an EMBL/GenBank/DDBJ whole genome shotgun (WGS) entry which is preliminary data.</text>
</comment>
<accession>A0A0D1BXS8</accession>
<dbReference type="RefSeq" id="WP_043031888.1">
    <property type="nucleotide sequence ID" value="NZ_JXSU01000007.1"/>
</dbReference>
<dbReference type="Pfam" id="PF16933">
    <property type="entry name" value="PelG"/>
    <property type="match status" value="1"/>
</dbReference>
<reference evidence="2 3" key="1">
    <citation type="submission" date="2014-06" db="EMBL/GenBank/DDBJ databases">
        <title>Genome characterization of distinct group I Clostridium botulinum lineages.</title>
        <authorList>
            <person name="Giordani F."/>
            <person name="Anselmo A."/>
            <person name="Fillo S."/>
            <person name="Palozzi A.M."/>
            <person name="Fortunato A."/>
            <person name="Gentile B."/>
            <person name="Ciammaruconi A."/>
            <person name="Anniballi F."/>
            <person name="De Medici D."/>
            <person name="Lista F."/>
        </authorList>
    </citation>
    <scope>NUCLEOTIDE SEQUENCE [LARGE SCALE GENOMIC DNA]</scope>
    <source>
        <strain evidence="2 3">B2 450</strain>
    </source>
</reference>
<feature type="transmembrane region" description="Helical" evidence="1">
    <location>
        <begin position="338"/>
        <end position="358"/>
    </location>
</feature>
<feature type="transmembrane region" description="Helical" evidence="1">
    <location>
        <begin position="61"/>
        <end position="88"/>
    </location>
</feature>
<evidence type="ECO:0000313" key="3">
    <source>
        <dbReference type="Proteomes" id="UP000032250"/>
    </source>
</evidence>
<dbReference type="HOGENOM" id="CLU_043533_1_0_9"/>
<name>A0A0D1BXS8_CLOBO</name>
<feature type="transmembrane region" description="Helical" evidence="1">
    <location>
        <begin position="21"/>
        <end position="49"/>
    </location>
</feature>
<gene>
    <name evidence="2" type="ORF">N495_08665</name>
</gene>
<evidence type="ECO:0008006" key="4">
    <source>
        <dbReference type="Google" id="ProtNLM"/>
    </source>
</evidence>
<feature type="transmembrane region" description="Helical" evidence="1">
    <location>
        <begin position="188"/>
        <end position="208"/>
    </location>
</feature>
<feature type="transmembrane region" description="Helical" evidence="1">
    <location>
        <begin position="424"/>
        <end position="442"/>
    </location>
</feature>
<feature type="transmembrane region" description="Helical" evidence="1">
    <location>
        <begin position="100"/>
        <end position="122"/>
    </location>
</feature>
<feature type="transmembrane region" description="Helical" evidence="1">
    <location>
        <begin position="237"/>
        <end position="258"/>
    </location>
</feature>
<feature type="transmembrane region" description="Helical" evidence="1">
    <location>
        <begin position="162"/>
        <end position="182"/>
    </location>
</feature>
<dbReference type="InterPro" id="IPR031617">
    <property type="entry name" value="PelG"/>
</dbReference>
<organism evidence="2 3">
    <name type="scientific">Clostridium botulinum B2 450</name>
    <dbReference type="NCBI Taxonomy" id="1379739"/>
    <lineage>
        <taxon>Bacteria</taxon>
        <taxon>Bacillati</taxon>
        <taxon>Bacillota</taxon>
        <taxon>Clostridia</taxon>
        <taxon>Eubacteriales</taxon>
        <taxon>Clostridiaceae</taxon>
        <taxon>Clostridium</taxon>
    </lineage>
</organism>
<dbReference type="PATRIC" id="fig|1379739.3.peg.2084"/>
<sequence length="489" mass="56673">MAGIGFELKKLFKEHSLFYDIRAYFISSLVSIGPTCLCILLITTMQYFMKVMGESYKSVEYFVTIIVYCFSFSLIITGGFSLLISRYVSDCIYKDNKEKIVPSLFGILSIVLVIDFTISNLFYINSNISSCVKILSIILLGELSVVWIQSVYISVLKDYVAILKSFLIGIGNIIVIYFVLSYFIKFSIFYSALFSITFGFFVMIMLFIKKIIKEFGQNSFNYKECFEVITSFNKYPYIFITGFLYYIGMYIHNFVFWLSPKGITVENTFRVAPFYDIALFYAFLSLMPITVLFQVKTETAFYPKYKKYYMVSQEKGNIEDINLARSEMISTLYSELNYLIEMQFIIGLVFMVFGKKFLPQIGLAGLPTDIFSILVLGSMSFSIMYIIVVILLYFDSMVNAMKISIVFCVLNFLLTLLTLFLGEYFYGFGFFVAALSSFIYSYRKLDSFLKEIDYYTFASQPMFIKKVDGFFVRLYHNKIMKGDKLSEKD</sequence>
<keyword evidence="1" id="KW-1133">Transmembrane helix</keyword>
<dbReference type="Proteomes" id="UP000032250">
    <property type="component" value="Unassembled WGS sequence"/>
</dbReference>
<keyword evidence="1" id="KW-0472">Membrane</keyword>